<comment type="similarity">
    <text evidence="1">Belongs to the SIS family. PHI subfamily.</text>
</comment>
<gene>
    <name evidence="3" type="ORF">JK364_46360</name>
</gene>
<evidence type="ECO:0000259" key="2">
    <source>
        <dbReference type="PROSITE" id="PS51464"/>
    </source>
</evidence>
<dbReference type="PANTHER" id="PTHR43443:SF1">
    <property type="entry name" value="3-HEXULOSE-6-PHOSPHATE ISOMERASE"/>
    <property type="match status" value="1"/>
</dbReference>
<proteinExistence type="inferred from homology"/>
<dbReference type="Proteomes" id="UP000621510">
    <property type="component" value="Unassembled WGS sequence"/>
</dbReference>
<accession>A0ABS1Q4T1</accession>
<dbReference type="InterPro" id="IPR017552">
    <property type="entry name" value="PHI/rmpB"/>
</dbReference>
<dbReference type="Gene3D" id="3.40.50.10490">
    <property type="entry name" value="Glucose-6-phosphate isomerase like protein, domain 1"/>
    <property type="match status" value="1"/>
</dbReference>
<dbReference type="InterPro" id="IPR046348">
    <property type="entry name" value="SIS_dom_sf"/>
</dbReference>
<dbReference type="PANTHER" id="PTHR43443">
    <property type="entry name" value="3-HEXULOSE-6-PHOSPHATE ISOMERASE"/>
    <property type="match status" value="1"/>
</dbReference>
<reference evidence="3 4" key="1">
    <citation type="submission" date="2021-01" db="EMBL/GenBank/DDBJ databases">
        <title>WGS of actinomycetes isolated from Thailand.</title>
        <authorList>
            <person name="Thawai C."/>
        </authorList>
    </citation>
    <scope>NUCLEOTIDE SEQUENCE [LARGE SCALE GENOMIC DNA]</scope>
    <source>
        <strain evidence="3 4">CA3R110</strain>
    </source>
</reference>
<sequence>MNPSDRPLGEGGRRWFCSGLGRSSLVAQMSAMRLMHTGYEAHALGEATATAIGAGDGLVMIPGSGETPVTVHLARLARDSGARILAVTSRRRQHPRWPVGRGDRIPAAGSGQFGGTLFEQSALLLGLTATTSGRDRYKEWLAATSTPVVPVCSAIVRRAGGEIMRSSQPFDGVSECWVAGNRRYPGAGGVIGSSGCPCEHHWIR</sequence>
<evidence type="ECO:0000313" key="3">
    <source>
        <dbReference type="EMBL" id="MBL1119691.1"/>
    </source>
</evidence>
<keyword evidence="4" id="KW-1185">Reference proteome</keyword>
<evidence type="ECO:0000256" key="1">
    <source>
        <dbReference type="ARBA" id="ARBA00009235"/>
    </source>
</evidence>
<name>A0ABS1Q4T1_9ACTN</name>
<dbReference type="EMBL" id="JAERRG010000035">
    <property type="protein sequence ID" value="MBL1119691.1"/>
    <property type="molecule type" value="Genomic_DNA"/>
</dbReference>
<evidence type="ECO:0000313" key="4">
    <source>
        <dbReference type="Proteomes" id="UP000621510"/>
    </source>
</evidence>
<dbReference type="InterPro" id="IPR001347">
    <property type="entry name" value="SIS_dom"/>
</dbReference>
<dbReference type="Pfam" id="PF01380">
    <property type="entry name" value="SIS"/>
    <property type="match status" value="1"/>
</dbReference>
<organism evidence="3 4">
    <name type="scientific">Streptomyces endocoffeicus</name>
    <dbReference type="NCBI Taxonomy" id="2898945"/>
    <lineage>
        <taxon>Bacteria</taxon>
        <taxon>Bacillati</taxon>
        <taxon>Actinomycetota</taxon>
        <taxon>Actinomycetes</taxon>
        <taxon>Kitasatosporales</taxon>
        <taxon>Streptomycetaceae</taxon>
        <taxon>Streptomyces</taxon>
    </lineage>
</organism>
<feature type="domain" description="SIS" evidence="2">
    <location>
        <begin position="4"/>
        <end position="139"/>
    </location>
</feature>
<dbReference type="RefSeq" id="WP_201857466.1">
    <property type="nucleotide sequence ID" value="NZ_JAERRG010000035.1"/>
</dbReference>
<comment type="caution">
    <text evidence="3">The sequence shown here is derived from an EMBL/GenBank/DDBJ whole genome shotgun (WGS) entry which is preliminary data.</text>
</comment>
<dbReference type="PROSITE" id="PS51464">
    <property type="entry name" value="SIS"/>
    <property type="match status" value="1"/>
</dbReference>
<dbReference type="SUPFAM" id="SSF53697">
    <property type="entry name" value="SIS domain"/>
    <property type="match status" value="1"/>
</dbReference>
<protein>
    <submittedName>
        <fullName evidence="3">SIS domain-containing protein</fullName>
    </submittedName>
</protein>